<dbReference type="EMBL" id="BNBD01000011">
    <property type="protein sequence ID" value="GHF61173.1"/>
    <property type="molecule type" value="Genomic_DNA"/>
</dbReference>
<dbReference type="CDD" id="cd01029">
    <property type="entry name" value="TOPRIM_primases"/>
    <property type="match status" value="1"/>
</dbReference>
<evidence type="ECO:0000313" key="1">
    <source>
        <dbReference type="EMBL" id="GHF61173.1"/>
    </source>
</evidence>
<name>A0A919B6X4_9ACTN</name>
<comment type="caution">
    <text evidence="1">The sequence shown here is derived from an EMBL/GenBank/DDBJ whole genome shotgun (WGS) entry which is preliminary data.</text>
</comment>
<keyword evidence="2" id="KW-1185">Reference proteome</keyword>
<dbReference type="InterPro" id="IPR034154">
    <property type="entry name" value="TOPRIM_DnaG/twinkle"/>
</dbReference>
<reference evidence="1" key="2">
    <citation type="submission" date="2020-09" db="EMBL/GenBank/DDBJ databases">
        <authorList>
            <person name="Sun Q."/>
            <person name="Ohkuma M."/>
        </authorList>
    </citation>
    <scope>NUCLEOTIDE SEQUENCE</scope>
    <source>
        <strain evidence="1">JCM 4059</strain>
    </source>
</reference>
<protein>
    <recommendedName>
        <fullName evidence="3">Topoisomerase</fullName>
    </recommendedName>
</protein>
<dbReference type="AlphaFoldDB" id="A0A919B6X4"/>
<organism evidence="1 2">
    <name type="scientific">Streptomyces mashuensis</name>
    <dbReference type="NCBI Taxonomy" id="33904"/>
    <lineage>
        <taxon>Bacteria</taxon>
        <taxon>Bacillati</taxon>
        <taxon>Actinomycetota</taxon>
        <taxon>Actinomycetes</taxon>
        <taxon>Kitasatosporales</taxon>
        <taxon>Streptomycetaceae</taxon>
        <taxon>Streptomyces</taxon>
    </lineage>
</organism>
<reference evidence="1" key="1">
    <citation type="journal article" date="2014" name="Int. J. Syst. Evol. Microbiol.">
        <title>Complete genome sequence of Corynebacterium casei LMG S-19264T (=DSM 44701T), isolated from a smear-ripened cheese.</title>
        <authorList>
            <consortium name="US DOE Joint Genome Institute (JGI-PGF)"/>
            <person name="Walter F."/>
            <person name="Albersmeier A."/>
            <person name="Kalinowski J."/>
            <person name="Ruckert C."/>
        </authorList>
    </citation>
    <scope>NUCLEOTIDE SEQUENCE</scope>
    <source>
        <strain evidence="1">JCM 4059</strain>
    </source>
</reference>
<evidence type="ECO:0000313" key="2">
    <source>
        <dbReference type="Proteomes" id="UP000638313"/>
    </source>
</evidence>
<dbReference type="RefSeq" id="WP_229891440.1">
    <property type="nucleotide sequence ID" value="NZ_BNBD01000011.1"/>
</dbReference>
<accession>A0A919B6X4</accession>
<dbReference type="Gene3D" id="3.40.1360.10">
    <property type="match status" value="1"/>
</dbReference>
<proteinExistence type="predicted"/>
<dbReference type="SUPFAM" id="SSF56731">
    <property type="entry name" value="DNA primase core"/>
    <property type="match status" value="1"/>
</dbReference>
<evidence type="ECO:0008006" key="3">
    <source>
        <dbReference type="Google" id="ProtNLM"/>
    </source>
</evidence>
<dbReference type="Proteomes" id="UP000638313">
    <property type="component" value="Unassembled WGS sequence"/>
</dbReference>
<sequence>MSKLHDSQKADLVTAAKRYATNYQGSPAERYMAHRGLGSVAKLRLGYVSEPAVGHELHRGRLAIPYWRPAGGIHAVATIRFRCIADACVRAPDGSYLPPHQEKHEGHGKYMGLPGHPPRLFNTAALLTSKPYIALNEGELDGAAVEGADVPAVGTPGVSSWRDHFDPAFAGFEIVFVLGDGDDAGRRFSAKVCERLPNAKAVDLGDGYDAARFIHEFGPAKFRERLGL</sequence>
<gene>
    <name evidence="1" type="ORF">GCM10010218_48390</name>
</gene>